<feature type="compositionally biased region" description="Polar residues" evidence="1">
    <location>
        <begin position="141"/>
        <end position="158"/>
    </location>
</feature>
<dbReference type="Proteomes" id="UP000199399">
    <property type="component" value="Unassembled WGS sequence"/>
</dbReference>
<evidence type="ECO:0000259" key="2">
    <source>
        <dbReference type="Pfam" id="PF13635"/>
    </source>
</evidence>
<feature type="region of interest" description="Disordered" evidence="1">
    <location>
        <begin position="141"/>
        <end position="160"/>
    </location>
</feature>
<dbReference type="PANTHER" id="PTHR43566">
    <property type="entry name" value="CONSERVED PROTEIN"/>
    <property type="match status" value="1"/>
</dbReference>
<evidence type="ECO:0000256" key="1">
    <source>
        <dbReference type="SAM" id="MobiDB-lite"/>
    </source>
</evidence>
<accession>A0A1G7TT64</accession>
<dbReference type="PANTHER" id="PTHR43566:SF2">
    <property type="entry name" value="DUF4143 DOMAIN-CONTAINING PROTEIN"/>
    <property type="match status" value="1"/>
</dbReference>
<sequence length="409" mass="45237">MFRQAQYAVSRKLPSTRVILLKALPRAGRTELLRALAATMGGLDRIMNCSELLYSKPEVASDLVERAVFVDGVHEGQVDELVTFIRSCLACEGSSPKFVLVPRDLKAEQHLISGLLGVISQIELPPIQVAEHLKHSKPLQTASSTVQHTTPRPTSINSPPWKKETIWLRGGLPESLNADSDGQSYAWRKEYIESLVKQDFSGWGIDASDRLPDVLQWIANNNGEQFDDAKCATSLSVKKESVRRSLDLLERIGLLRRLENWPARSNQSMSKLPVFYIRDSGLLHAMLGIDTLAKLRESGSIGHSWEGFSIEAIINSIPPSVISAYYRDRDRNEIDLVLNSHDGEVYAIEVKLNEQTKAKKGFGLGCAVIGATKKLVVHSGETDQTSEGGVPRLTLPSALKSLPQRSHDK</sequence>
<dbReference type="Pfam" id="PF13635">
    <property type="entry name" value="DUF4143"/>
    <property type="match status" value="1"/>
</dbReference>
<dbReference type="InterPro" id="IPR025420">
    <property type="entry name" value="DUF4143"/>
</dbReference>
<dbReference type="OrthoDB" id="9771844at2"/>
<gene>
    <name evidence="3" type="ORF">SAMN04489759_10737</name>
</gene>
<organism evidence="3 4">
    <name type="scientific">Sulfitobacter delicatus</name>
    <dbReference type="NCBI Taxonomy" id="218672"/>
    <lineage>
        <taxon>Bacteria</taxon>
        <taxon>Pseudomonadati</taxon>
        <taxon>Pseudomonadota</taxon>
        <taxon>Alphaproteobacteria</taxon>
        <taxon>Rhodobacterales</taxon>
        <taxon>Roseobacteraceae</taxon>
        <taxon>Sulfitobacter</taxon>
    </lineage>
</organism>
<keyword evidence="4" id="KW-1185">Reference proteome</keyword>
<dbReference type="AlphaFoldDB" id="A0A1G7TT64"/>
<protein>
    <recommendedName>
        <fullName evidence="2">DUF4143 domain-containing protein</fullName>
    </recommendedName>
</protein>
<feature type="domain" description="DUF4143" evidence="2">
    <location>
        <begin position="204"/>
        <end position="352"/>
    </location>
</feature>
<proteinExistence type="predicted"/>
<feature type="region of interest" description="Disordered" evidence="1">
    <location>
        <begin position="380"/>
        <end position="409"/>
    </location>
</feature>
<evidence type="ECO:0000313" key="3">
    <source>
        <dbReference type="EMBL" id="SDG37879.1"/>
    </source>
</evidence>
<evidence type="ECO:0000313" key="4">
    <source>
        <dbReference type="Proteomes" id="UP000199399"/>
    </source>
</evidence>
<reference evidence="4" key="1">
    <citation type="submission" date="2016-10" db="EMBL/GenBank/DDBJ databases">
        <authorList>
            <person name="Varghese N."/>
            <person name="Submissions S."/>
        </authorList>
    </citation>
    <scope>NUCLEOTIDE SEQUENCE [LARGE SCALE GENOMIC DNA]</scope>
    <source>
        <strain evidence="4">DSM 16477</strain>
    </source>
</reference>
<name>A0A1G7TT64_9RHOB</name>
<dbReference type="EMBL" id="FNBP01000007">
    <property type="protein sequence ID" value="SDG37879.1"/>
    <property type="molecule type" value="Genomic_DNA"/>
</dbReference>